<dbReference type="PROSITE" id="PS00028">
    <property type="entry name" value="ZINC_FINGER_C2H2_1"/>
    <property type="match status" value="2"/>
</dbReference>
<dbReference type="SMART" id="SM00355">
    <property type="entry name" value="ZnF_C2H2"/>
    <property type="match status" value="2"/>
</dbReference>
<evidence type="ECO:0000259" key="3">
    <source>
        <dbReference type="PROSITE" id="PS50157"/>
    </source>
</evidence>
<keyword evidence="1" id="KW-0862">Zinc</keyword>
<evidence type="ECO:0000256" key="2">
    <source>
        <dbReference type="SAM" id="MobiDB-lite"/>
    </source>
</evidence>
<dbReference type="Proteomes" id="UP000087171">
    <property type="component" value="Chromosome Ca7"/>
</dbReference>
<dbReference type="STRING" id="3827.A0A3Q7XGP1"/>
<sequence length="282" mass="31647">MAKDRKHDYNYEETYEKYEKKMKRSFSVSSDHEDDAKRMNGKVSIQELTHKCNICGKTFSNGKALGGHRRSHFQAAKKKPNSQKEPTCYLCKKKFPSKNALYGHMRSHPFRVCKGVSPPSNHNSSSNSNSNSNSSSQQNKEDQDDDGDCSLPKWQKRDKRGRKCIGSAEAANNLVHLRSNVVNMSINVPKSVDEFPIPSKKGESSTIVVNKIKFFFGSSLKIGNQSDIGNGGESHNIDKELKKGNGNGLVSESRVDENTNDGHSAEQKKLEFDLNEPYVRED</sequence>
<organism evidence="4 5">
    <name type="scientific">Cicer arietinum</name>
    <name type="common">Chickpea</name>
    <name type="synonym">Garbanzo</name>
    <dbReference type="NCBI Taxonomy" id="3827"/>
    <lineage>
        <taxon>Eukaryota</taxon>
        <taxon>Viridiplantae</taxon>
        <taxon>Streptophyta</taxon>
        <taxon>Embryophyta</taxon>
        <taxon>Tracheophyta</taxon>
        <taxon>Spermatophyta</taxon>
        <taxon>Magnoliopsida</taxon>
        <taxon>eudicotyledons</taxon>
        <taxon>Gunneridae</taxon>
        <taxon>Pentapetalae</taxon>
        <taxon>rosids</taxon>
        <taxon>fabids</taxon>
        <taxon>Fabales</taxon>
        <taxon>Fabaceae</taxon>
        <taxon>Papilionoideae</taxon>
        <taxon>50 kb inversion clade</taxon>
        <taxon>NPAAA clade</taxon>
        <taxon>Hologalegina</taxon>
        <taxon>IRL clade</taxon>
        <taxon>Cicereae</taxon>
        <taxon>Cicer</taxon>
    </lineage>
</organism>
<gene>
    <name evidence="5" type="primary">LOC101497250</name>
</gene>
<dbReference type="InterPro" id="IPR036236">
    <property type="entry name" value="Znf_C2H2_sf"/>
</dbReference>
<evidence type="ECO:0000313" key="4">
    <source>
        <dbReference type="Proteomes" id="UP000087171"/>
    </source>
</evidence>
<dbReference type="AlphaFoldDB" id="A0A3Q7XGP1"/>
<dbReference type="Pfam" id="PF13894">
    <property type="entry name" value="zf-C2H2_4"/>
    <property type="match status" value="1"/>
</dbReference>
<evidence type="ECO:0000313" key="5">
    <source>
        <dbReference type="RefSeq" id="XP_027192704.1"/>
    </source>
</evidence>
<reference evidence="4" key="1">
    <citation type="journal article" date="2013" name="Nat. Biotechnol.">
        <title>Draft genome sequence of chickpea (Cicer arietinum) provides a resource for trait improvement.</title>
        <authorList>
            <person name="Varshney R.K."/>
            <person name="Song C."/>
            <person name="Saxena R.K."/>
            <person name="Azam S."/>
            <person name="Yu S."/>
            <person name="Sharpe A.G."/>
            <person name="Cannon S."/>
            <person name="Baek J."/>
            <person name="Rosen B.D."/>
            <person name="Tar'an B."/>
            <person name="Millan T."/>
            <person name="Zhang X."/>
            <person name="Ramsay L.D."/>
            <person name="Iwata A."/>
            <person name="Wang Y."/>
            <person name="Nelson W."/>
            <person name="Farmer A.D."/>
            <person name="Gaur P.M."/>
            <person name="Soderlund C."/>
            <person name="Penmetsa R.V."/>
            <person name="Xu C."/>
            <person name="Bharti A.K."/>
            <person name="He W."/>
            <person name="Winter P."/>
            <person name="Zhao S."/>
            <person name="Hane J.K."/>
            <person name="Carrasquilla-Garcia N."/>
            <person name="Condie J.A."/>
            <person name="Upadhyaya H.D."/>
            <person name="Luo M.C."/>
            <person name="Thudi M."/>
            <person name="Gowda C.L."/>
            <person name="Singh N.P."/>
            <person name="Lichtenzveig J."/>
            <person name="Gali K.K."/>
            <person name="Rubio J."/>
            <person name="Nadarajan N."/>
            <person name="Dolezel J."/>
            <person name="Bansal K.C."/>
            <person name="Xu X."/>
            <person name="Edwards D."/>
            <person name="Zhang G."/>
            <person name="Kahl G."/>
            <person name="Gil J."/>
            <person name="Singh K.B."/>
            <person name="Datta S.K."/>
            <person name="Jackson S.A."/>
            <person name="Wang J."/>
            <person name="Cook D.R."/>
        </authorList>
    </citation>
    <scope>NUCLEOTIDE SEQUENCE [LARGE SCALE GENOMIC DNA]</scope>
    <source>
        <strain evidence="4">cv. CDC Frontier</strain>
    </source>
</reference>
<dbReference type="OrthoDB" id="6077919at2759"/>
<dbReference type="PaxDb" id="3827-XP_004510982.1"/>
<dbReference type="PANTHER" id="PTHR47591:SF13">
    <property type="entry name" value="OS02G0293900 PROTEIN"/>
    <property type="match status" value="1"/>
</dbReference>
<keyword evidence="4" id="KW-1185">Reference proteome</keyword>
<feature type="compositionally biased region" description="Low complexity" evidence="2">
    <location>
        <begin position="117"/>
        <end position="138"/>
    </location>
</feature>
<feature type="domain" description="C2H2-type" evidence="3">
    <location>
        <begin position="86"/>
        <end position="108"/>
    </location>
</feature>
<proteinExistence type="predicted"/>
<feature type="domain" description="C2H2-type" evidence="3">
    <location>
        <begin position="50"/>
        <end position="72"/>
    </location>
</feature>
<evidence type="ECO:0000256" key="1">
    <source>
        <dbReference type="PROSITE-ProRule" id="PRU00042"/>
    </source>
</evidence>
<dbReference type="GO" id="GO:0008270">
    <property type="term" value="F:zinc ion binding"/>
    <property type="evidence" value="ECO:0007669"/>
    <property type="project" value="UniProtKB-KW"/>
</dbReference>
<dbReference type="Pfam" id="PF13912">
    <property type="entry name" value="zf-C2H2_6"/>
    <property type="match status" value="1"/>
</dbReference>
<feature type="region of interest" description="Disordered" evidence="2">
    <location>
        <begin position="112"/>
        <end position="155"/>
    </location>
</feature>
<dbReference type="RefSeq" id="XP_027192704.1">
    <property type="nucleotide sequence ID" value="XM_027336903.1"/>
</dbReference>
<feature type="compositionally biased region" description="Basic and acidic residues" evidence="2">
    <location>
        <begin position="263"/>
        <end position="282"/>
    </location>
</feature>
<keyword evidence="1" id="KW-0863">Zinc-finger</keyword>
<dbReference type="PANTHER" id="PTHR47591">
    <property type="entry name" value="ZINC FINGER PROTEIN ZAT2-RELATED"/>
    <property type="match status" value="1"/>
</dbReference>
<protein>
    <submittedName>
        <fullName evidence="5">Uncharacterized protein LOC101497250</fullName>
    </submittedName>
</protein>
<dbReference type="InterPro" id="IPR013087">
    <property type="entry name" value="Znf_C2H2_type"/>
</dbReference>
<keyword evidence="1" id="KW-0479">Metal-binding</keyword>
<feature type="region of interest" description="Disordered" evidence="2">
    <location>
        <begin position="227"/>
        <end position="282"/>
    </location>
</feature>
<dbReference type="SUPFAM" id="SSF57667">
    <property type="entry name" value="beta-beta-alpha zinc fingers"/>
    <property type="match status" value="1"/>
</dbReference>
<feature type="region of interest" description="Disordered" evidence="2">
    <location>
        <begin position="22"/>
        <end position="42"/>
    </location>
</feature>
<reference evidence="5" key="2">
    <citation type="submission" date="2025-08" db="UniProtKB">
        <authorList>
            <consortium name="RefSeq"/>
        </authorList>
    </citation>
    <scope>IDENTIFICATION</scope>
    <source>
        <tissue evidence="5">Etiolated seedlings</tissue>
    </source>
</reference>
<name>A0A3Q7XGP1_CICAR</name>
<dbReference type="Gene3D" id="3.30.160.60">
    <property type="entry name" value="Classic Zinc Finger"/>
    <property type="match status" value="1"/>
</dbReference>
<dbReference type="PROSITE" id="PS50157">
    <property type="entry name" value="ZINC_FINGER_C2H2_2"/>
    <property type="match status" value="2"/>
</dbReference>
<accession>A0A3Q7XGP1</accession>